<dbReference type="PANTHER" id="PTHR33936">
    <property type="entry name" value="PROTEIN CBG17840"/>
    <property type="match status" value="1"/>
</dbReference>
<organism evidence="3 4">
    <name type="scientific">Amphibalanus amphitrite</name>
    <name type="common">Striped barnacle</name>
    <name type="synonym">Balanus amphitrite</name>
    <dbReference type="NCBI Taxonomy" id="1232801"/>
    <lineage>
        <taxon>Eukaryota</taxon>
        <taxon>Metazoa</taxon>
        <taxon>Ecdysozoa</taxon>
        <taxon>Arthropoda</taxon>
        <taxon>Crustacea</taxon>
        <taxon>Multicrustacea</taxon>
        <taxon>Cirripedia</taxon>
        <taxon>Thoracica</taxon>
        <taxon>Thoracicalcarea</taxon>
        <taxon>Balanomorpha</taxon>
        <taxon>Balanoidea</taxon>
        <taxon>Balanidae</taxon>
        <taxon>Amphibalaninae</taxon>
        <taxon>Amphibalanus</taxon>
    </lineage>
</organism>
<sequence length="433" mass="48828">MVKKLLVKPHHNVIQDNDPEALQDVMGSSNYEIANSNHSYDQCVRDAAISGRETRIEDLDDVQNVETLPEDMFTPDVVLTEQEVEVAAYATLGADSRSRTVPAVVLEANMCPVGCGASIKSENHLREHLEKVHSTPIGKQLKLFPNMGKFLAWKEARERESSRRYVVREKRQGWRRFACSRSGQPSGTDRPQRWKRTGNFCPAFIRSSTRRDGSVKVRFWLFHTCKQPDNTPLPSERELAKANEQLEMLERAIVSIPTRRRGRKPANGDARFGSEHEPPGQEAETAEAAGEEYGMDMARLLSTAPRGVSGDATDPSVKHRVRTNLLRLHSKLERASAEEARQMLADTEELLERYTRLRQRGTKVDAVVPGPGEGEVEGEVEVESRWPGEPVSGSVTGTGRWAWSNTGRVLGVASLRELRAWRVEWMEQREKRL</sequence>
<dbReference type="OrthoDB" id="10607940at2759"/>
<protein>
    <recommendedName>
        <fullName evidence="2">C2H2-type domain-containing protein</fullName>
    </recommendedName>
</protein>
<evidence type="ECO:0000313" key="4">
    <source>
        <dbReference type="Proteomes" id="UP000440578"/>
    </source>
</evidence>
<dbReference type="InterPro" id="IPR052797">
    <property type="entry name" value="RegFact_GeneExpr_CellDeath"/>
</dbReference>
<name>A0A6A4W8U1_AMPAM</name>
<evidence type="ECO:0000256" key="1">
    <source>
        <dbReference type="SAM" id="MobiDB-lite"/>
    </source>
</evidence>
<dbReference type="PANTHER" id="PTHR33936:SF9">
    <property type="entry name" value="C2H2-TYPE DOMAIN-CONTAINING PROTEIN"/>
    <property type="match status" value="1"/>
</dbReference>
<reference evidence="3 4" key="1">
    <citation type="submission" date="2019-07" db="EMBL/GenBank/DDBJ databases">
        <title>Draft genome assembly of a fouling barnacle, Amphibalanus amphitrite (Darwin, 1854): The first reference genome for Thecostraca.</title>
        <authorList>
            <person name="Kim W."/>
        </authorList>
    </citation>
    <scope>NUCLEOTIDE SEQUENCE [LARGE SCALE GENOMIC DNA]</scope>
    <source>
        <strain evidence="3">SNU_AA5</strain>
        <tissue evidence="3">Soma without cirri and trophi</tissue>
    </source>
</reference>
<gene>
    <name evidence="3" type="ORF">FJT64_003330</name>
</gene>
<evidence type="ECO:0000313" key="3">
    <source>
        <dbReference type="EMBL" id="KAF0300194.1"/>
    </source>
</evidence>
<dbReference type="EMBL" id="VIIS01001281">
    <property type="protein sequence ID" value="KAF0300194.1"/>
    <property type="molecule type" value="Genomic_DNA"/>
</dbReference>
<comment type="caution">
    <text evidence="3">The sequence shown here is derived from an EMBL/GenBank/DDBJ whole genome shotgun (WGS) entry which is preliminary data.</text>
</comment>
<dbReference type="AlphaFoldDB" id="A0A6A4W8U1"/>
<dbReference type="PROSITE" id="PS00028">
    <property type="entry name" value="ZINC_FINGER_C2H2_1"/>
    <property type="match status" value="1"/>
</dbReference>
<evidence type="ECO:0000259" key="2">
    <source>
        <dbReference type="PROSITE" id="PS00028"/>
    </source>
</evidence>
<dbReference type="InterPro" id="IPR013087">
    <property type="entry name" value="Znf_C2H2_type"/>
</dbReference>
<feature type="domain" description="C2H2-type" evidence="2">
    <location>
        <begin position="111"/>
        <end position="133"/>
    </location>
</feature>
<keyword evidence="4" id="KW-1185">Reference proteome</keyword>
<proteinExistence type="predicted"/>
<dbReference type="Proteomes" id="UP000440578">
    <property type="component" value="Unassembled WGS sequence"/>
</dbReference>
<accession>A0A6A4W8U1</accession>
<feature type="region of interest" description="Disordered" evidence="1">
    <location>
        <begin position="259"/>
        <end position="287"/>
    </location>
</feature>